<name>A0A0E9PAE8_ANGAN</name>
<organism evidence="2">
    <name type="scientific">Anguilla anguilla</name>
    <name type="common">European freshwater eel</name>
    <name type="synonym">Muraena anguilla</name>
    <dbReference type="NCBI Taxonomy" id="7936"/>
    <lineage>
        <taxon>Eukaryota</taxon>
        <taxon>Metazoa</taxon>
        <taxon>Chordata</taxon>
        <taxon>Craniata</taxon>
        <taxon>Vertebrata</taxon>
        <taxon>Euteleostomi</taxon>
        <taxon>Actinopterygii</taxon>
        <taxon>Neopterygii</taxon>
        <taxon>Teleostei</taxon>
        <taxon>Anguilliformes</taxon>
        <taxon>Anguillidae</taxon>
        <taxon>Anguilla</taxon>
    </lineage>
</organism>
<feature type="transmembrane region" description="Helical" evidence="1">
    <location>
        <begin position="34"/>
        <end position="57"/>
    </location>
</feature>
<sequence length="58" mass="6933">MHICVCSSLILWIISFYNQYTHRDTPFMSPLKKVFFVFIMTTFIIKTFKIPSLIPLFN</sequence>
<keyword evidence="1" id="KW-1133">Transmembrane helix</keyword>
<dbReference type="EMBL" id="GBXM01106926">
    <property type="protein sequence ID" value="JAH01651.1"/>
    <property type="molecule type" value="Transcribed_RNA"/>
</dbReference>
<protein>
    <submittedName>
        <fullName evidence="2">Uncharacterized protein</fullName>
    </submittedName>
</protein>
<evidence type="ECO:0000313" key="2">
    <source>
        <dbReference type="EMBL" id="JAH01651.1"/>
    </source>
</evidence>
<keyword evidence="1" id="KW-0472">Membrane</keyword>
<proteinExistence type="predicted"/>
<keyword evidence="1" id="KW-0812">Transmembrane</keyword>
<accession>A0A0E9PAE8</accession>
<reference evidence="2" key="2">
    <citation type="journal article" date="2015" name="Fish Shellfish Immunol.">
        <title>Early steps in the European eel (Anguilla anguilla)-Vibrio vulnificus interaction in the gills: Role of the RtxA13 toxin.</title>
        <authorList>
            <person name="Callol A."/>
            <person name="Pajuelo D."/>
            <person name="Ebbesson L."/>
            <person name="Teles M."/>
            <person name="MacKenzie S."/>
            <person name="Amaro C."/>
        </authorList>
    </citation>
    <scope>NUCLEOTIDE SEQUENCE</scope>
</reference>
<reference evidence="2" key="1">
    <citation type="submission" date="2014-11" db="EMBL/GenBank/DDBJ databases">
        <authorList>
            <person name="Amaro Gonzalez C."/>
        </authorList>
    </citation>
    <scope>NUCLEOTIDE SEQUENCE</scope>
</reference>
<evidence type="ECO:0000256" key="1">
    <source>
        <dbReference type="SAM" id="Phobius"/>
    </source>
</evidence>
<dbReference type="AlphaFoldDB" id="A0A0E9PAE8"/>